<sequence>MSEEQHGPAAFAAPRPDEPVRDEGHSPRAQFGSVSYGLPAVYQQHGQSLGAAFPHSDRGTGHCRATLIVAERATDLHLQARRRERLTPAA</sequence>
<evidence type="ECO:0000313" key="3">
    <source>
        <dbReference type="Proteomes" id="UP000636661"/>
    </source>
</evidence>
<accession>A0A918I3H1</accession>
<gene>
    <name evidence="2" type="ORF">GCM10010274_59960</name>
</gene>
<keyword evidence="3" id="KW-1185">Reference proteome</keyword>
<evidence type="ECO:0000256" key="1">
    <source>
        <dbReference type="SAM" id="MobiDB-lite"/>
    </source>
</evidence>
<feature type="compositionally biased region" description="Basic and acidic residues" evidence="1">
    <location>
        <begin position="15"/>
        <end position="26"/>
    </location>
</feature>
<feature type="region of interest" description="Disordered" evidence="1">
    <location>
        <begin position="1"/>
        <end position="32"/>
    </location>
</feature>
<dbReference type="AlphaFoldDB" id="A0A918I3H1"/>
<organism evidence="2 3">
    <name type="scientific">Streptomyces lavendofoliae</name>
    <dbReference type="NCBI Taxonomy" id="67314"/>
    <lineage>
        <taxon>Bacteria</taxon>
        <taxon>Bacillati</taxon>
        <taxon>Actinomycetota</taxon>
        <taxon>Actinomycetes</taxon>
        <taxon>Kitasatosporales</taxon>
        <taxon>Streptomycetaceae</taxon>
        <taxon>Streptomyces</taxon>
    </lineage>
</organism>
<comment type="caution">
    <text evidence="2">The sequence shown here is derived from an EMBL/GenBank/DDBJ whole genome shotgun (WGS) entry which is preliminary data.</text>
</comment>
<proteinExistence type="predicted"/>
<dbReference type="Proteomes" id="UP000636661">
    <property type="component" value="Unassembled WGS sequence"/>
</dbReference>
<reference evidence="2" key="2">
    <citation type="submission" date="2020-09" db="EMBL/GenBank/DDBJ databases">
        <authorList>
            <person name="Sun Q."/>
            <person name="Ohkuma M."/>
        </authorList>
    </citation>
    <scope>NUCLEOTIDE SEQUENCE</scope>
    <source>
        <strain evidence="2">JCM 4391</strain>
    </source>
</reference>
<dbReference type="EMBL" id="BMTP01000021">
    <property type="protein sequence ID" value="GGU63247.1"/>
    <property type="molecule type" value="Genomic_DNA"/>
</dbReference>
<reference evidence="2" key="1">
    <citation type="journal article" date="2014" name="Int. J. Syst. Evol. Microbiol.">
        <title>Complete genome sequence of Corynebacterium casei LMG S-19264T (=DSM 44701T), isolated from a smear-ripened cheese.</title>
        <authorList>
            <consortium name="US DOE Joint Genome Institute (JGI-PGF)"/>
            <person name="Walter F."/>
            <person name="Albersmeier A."/>
            <person name="Kalinowski J."/>
            <person name="Ruckert C."/>
        </authorList>
    </citation>
    <scope>NUCLEOTIDE SEQUENCE</scope>
    <source>
        <strain evidence="2">JCM 4391</strain>
    </source>
</reference>
<evidence type="ECO:0000313" key="2">
    <source>
        <dbReference type="EMBL" id="GGU63247.1"/>
    </source>
</evidence>
<name>A0A918I3H1_9ACTN</name>
<protein>
    <submittedName>
        <fullName evidence="2">Uncharacterized protein</fullName>
    </submittedName>
</protein>